<evidence type="ECO:0000256" key="3">
    <source>
        <dbReference type="ARBA" id="ARBA00022840"/>
    </source>
</evidence>
<keyword evidence="1" id="KW-0813">Transport</keyword>
<dbReference type="InterPro" id="IPR027417">
    <property type="entry name" value="P-loop_NTPase"/>
</dbReference>
<dbReference type="InterPro" id="IPR003593">
    <property type="entry name" value="AAA+_ATPase"/>
</dbReference>
<dbReference type="STRING" id="525909.Afer_0505"/>
<evidence type="ECO:0000256" key="1">
    <source>
        <dbReference type="ARBA" id="ARBA00022448"/>
    </source>
</evidence>
<dbReference type="Gene3D" id="3.40.50.300">
    <property type="entry name" value="P-loop containing nucleotide triphosphate hydrolases"/>
    <property type="match status" value="1"/>
</dbReference>
<dbReference type="InterPro" id="IPR051120">
    <property type="entry name" value="ABC_AA/LPS_Transport"/>
</dbReference>
<evidence type="ECO:0000256" key="2">
    <source>
        <dbReference type="ARBA" id="ARBA00022741"/>
    </source>
</evidence>
<organism evidence="5 6">
    <name type="scientific">Acidimicrobium ferrooxidans (strain DSM 10331 / JCM 15462 / NBRC 103882 / ICP)</name>
    <dbReference type="NCBI Taxonomy" id="525909"/>
    <lineage>
        <taxon>Bacteria</taxon>
        <taxon>Bacillati</taxon>
        <taxon>Actinomycetota</taxon>
        <taxon>Acidimicrobiia</taxon>
        <taxon>Acidimicrobiales</taxon>
        <taxon>Acidimicrobiaceae</taxon>
        <taxon>Acidimicrobium</taxon>
    </lineage>
</organism>
<dbReference type="Pfam" id="PF00005">
    <property type="entry name" value="ABC_tran"/>
    <property type="match status" value="1"/>
</dbReference>
<dbReference type="AlphaFoldDB" id="C7M378"/>
<dbReference type="GO" id="GO:0005886">
    <property type="term" value="C:plasma membrane"/>
    <property type="evidence" value="ECO:0007669"/>
    <property type="project" value="TreeGrafter"/>
</dbReference>
<dbReference type="InterPro" id="IPR017871">
    <property type="entry name" value="ABC_transporter-like_CS"/>
</dbReference>
<sequence length="265" mass="28203">MSTTDPILVVDGVVRAFGGVHAVDGCSFTVADGSITGLIGPNGAGKSTMVNLIAGALRPDAGTINFDGHDITGLAPHKVAELGLIRTFQISREYPAMTVMENLMVSPLRQVGEGLMTALFAPRRYRQQELELVARARGILAAFGLEHMRDEYAGSLSGGQKRLLELARAVMAEPKMLILDEPMAGINPALVDRICEHINEIRSSLGVTFLIVEHNLDVVERITDHVVVMAAGCALATGTMAELRENEAVVNAYLTGGASDARAAR</sequence>
<dbReference type="CDD" id="cd03219">
    <property type="entry name" value="ABC_Mj1267_LivG_branched"/>
    <property type="match status" value="1"/>
</dbReference>
<dbReference type="SMART" id="SM00382">
    <property type="entry name" value="AAA"/>
    <property type="match status" value="1"/>
</dbReference>
<evidence type="ECO:0000313" key="5">
    <source>
        <dbReference type="EMBL" id="ACU53472.1"/>
    </source>
</evidence>
<dbReference type="InterPro" id="IPR003439">
    <property type="entry name" value="ABC_transporter-like_ATP-bd"/>
</dbReference>
<dbReference type="KEGG" id="afo:Afer_0505"/>
<dbReference type="Proteomes" id="UP000000771">
    <property type="component" value="Chromosome"/>
</dbReference>
<evidence type="ECO:0000313" key="6">
    <source>
        <dbReference type="Proteomes" id="UP000000771"/>
    </source>
</evidence>
<dbReference type="PROSITE" id="PS50893">
    <property type="entry name" value="ABC_TRANSPORTER_2"/>
    <property type="match status" value="1"/>
</dbReference>
<gene>
    <name evidence="5" type="ordered locus">Afer_0505</name>
</gene>
<keyword evidence="6" id="KW-1185">Reference proteome</keyword>
<feature type="domain" description="ABC transporter" evidence="4">
    <location>
        <begin position="8"/>
        <end position="256"/>
    </location>
</feature>
<dbReference type="GO" id="GO:0005524">
    <property type="term" value="F:ATP binding"/>
    <property type="evidence" value="ECO:0007669"/>
    <property type="project" value="UniProtKB-KW"/>
</dbReference>
<dbReference type="PANTHER" id="PTHR45772:SF9">
    <property type="entry name" value="CONSERVED COMPONENT OF ABC TRANSPORTER FOR NATURAL AMINO ACIDS"/>
    <property type="match status" value="1"/>
</dbReference>
<keyword evidence="2" id="KW-0547">Nucleotide-binding</keyword>
<dbReference type="SUPFAM" id="SSF52540">
    <property type="entry name" value="P-loop containing nucleoside triphosphate hydrolases"/>
    <property type="match status" value="1"/>
</dbReference>
<dbReference type="eggNOG" id="COG0411">
    <property type="taxonomic scope" value="Bacteria"/>
</dbReference>
<evidence type="ECO:0000259" key="4">
    <source>
        <dbReference type="PROSITE" id="PS50893"/>
    </source>
</evidence>
<reference evidence="5 6" key="1">
    <citation type="journal article" date="2009" name="Stand. Genomic Sci.">
        <title>Complete genome sequence of Acidimicrobium ferrooxidans type strain (ICP).</title>
        <authorList>
            <person name="Clum A."/>
            <person name="Nolan M."/>
            <person name="Lang E."/>
            <person name="Glavina Del Rio T."/>
            <person name="Tice H."/>
            <person name="Copeland A."/>
            <person name="Cheng J.F."/>
            <person name="Lucas S."/>
            <person name="Chen F."/>
            <person name="Bruce D."/>
            <person name="Goodwin L."/>
            <person name="Pitluck S."/>
            <person name="Ivanova N."/>
            <person name="Mavrommatis K."/>
            <person name="Mikhailova N."/>
            <person name="Pati A."/>
            <person name="Chen A."/>
            <person name="Palaniappan K."/>
            <person name="Goker M."/>
            <person name="Spring S."/>
            <person name="Land M."/>
            <person name="Hauser L."/>
            <person name="Chang Y.J."/>
            <person name="Jeffries C.C."/>
            <person name="Chain P."/>
            <person name="Bristow J."/>
            <person name="Eisen J.A."/>
            <person name="Markowitz V."/>
            <person name="Hugenholtz P."/>
            <person name="Kyrpides N.C."/>
            <person name="Klenk H.P."/>
            <person name="Lapidus A."/>
        </authorList>
    </citation>
    <scope>NUCLEOTIDE SEQUENCE [LARGE SCALE GENOMIC DNA]</scope>
    <source>
        <strain evidence="6">DSM 10331 / JCM 15462 / NBRC 103882 / ICP</strain>
    </source>
</reference>
<accession>C7M378</accession>
<name>C7M378_ACIFD</name>
<dbReference type="FunFam" id="3.40.50.300:FF:000421">
    <property type="entry name" value="Branched-chain amino acid ABC transporter ATP-binding protein"/>
    <property type="match status" value="1"/>
</dbReference>
<proteinExistence type="predicted"/>
<dbReference type="RefSeq" id="WP_015797971.1">
    <property type="nucleotide sequence ID" value="NC_013124.1"/>
</dbReference>
<dbReference type="HOGENOM" id="CLU_000604_1_2_11"/>
<keyword evidence="3" id="KW-0067">ATP-binding</keyword>
<dbReference type="EMBL" id="CP001631">
    <property type="protein sequence ID" value="ACU53472.1"/>
    <property type="molecule type" value="Genomic_DNA"/>
</dbReference>
<protein>
    <submittedName>
        <fullName evidence="5">ABC transporter related</fullName>
    </submittedName>
</protein>
<dbReference type="PROSITE" id="PS00211">
    <property type="entry name" value="ABC_TRANSPORTER_1"/>
    <property type="match status" value="1"/>
</dbReference>
<dbReference type="PANTHER" id="PTHR45772">
    <property type="entry name" value="CONSERVED COMPONENT OF ABC TRANSPORTER FOR NATURAL AMINO ACIDS-RELATED"/>
    <property type="match status" value="1"/>
</dbReference>
<dbReference type="GO" id="GO:0016887">
    <property type="term" value="F:ATP hydrolysis activity"/>
    <property type="evidence" value="ECO:0007669"/>
    <property type="project" value="InterPro"/>
</dbReference>